<dbReference type="InterPro" id="IPR036514">
    <property type="entry name" value="SGNH_hydro_sf"/>
</dbReference>
<dbReference type="InterPro" id="IPR036412">
    <property type="entry name" value="HAD-like_sf"/>
</dbReference>
<dbReference type="SUPFAM" id="SSF55729">
    <property type="entry name" value="Acyl-CoA N-acyltransferases (Nat)"/>
    <property type="match status" value="1"/>
</dbReference>
<reference evidence="1 2" key="1">
    <citation type="journal article" date="2014" name="BMC Genomics">
        <title>Architecture and functions of a multipartite genome of the methylotrophic bacterium Paracoccus aminophilus JCM 7686, containing primary and secondary chromids.</title>
        <authorList>
            <person name="Dziewit L."/>
            <person name="Czarnecki J."/>
            <person name="Wibberg D."/>
            <person name="Radlinska M."/>
            <person name="Mrozek P."/>
            <person name="Szymczak M."/>
            <person name="Schluter A."/>
            <person name="Puhler A."/>
            <person name="Bartosik D."/>
        </authorList>
    </citation>
    <scope>NUCLEOTIDE SEQUENCE [LARGE SCALE GENOMIC DNA]</scope>
    <source>
        <strain evidence="1">JCM 7686</strain>
    </source>
</reference>
<dbReference type="InterPro" id="IPR010037">
    <property type="entry name" value="FkbH_domain"/>
</dbReference>
<dbReference type="eggNOG" id="COG3882">
    <property type="taxonomic scope" value="Bacteria"/>
</dbReference>
<proteinExistence type="predicted"/>
<dbReference type="Gene3D" id="3.40.50.1000">
    <property type="entry name" value="HAD superfamily/HAD-like"/>
    <property type="match status" value="1"/>
</dbReference>
<dbReference type="InterPro" id="IPR023214">
    <property type="entry name" value="HAD_sf"/>
</dbReference>
<evidence type="ECO:0000313" key="2">
    <source>
        <dbReference type="Proteomes" id="UP000015480"/>
    </source>
</evidence>
<dbReference type="InterPro" id="IPR010033">
    <property type="entry name" value="HAD_SF_ppase_IIIC"/>
</dbReference>
<dbReference type="HOGENOM" id="CLU_018095_1_0_5"/>
<dbReference type="STRING" id="1367847.JCM7686_2122"/>
<dbReference type="OrthoDB" id="9815592at2"/>
<dbReference type="NCBIfam" id="TIGR01681">
    <property type="entry name" value="HAD-SF-IIIC"/>
    <property type="match status" value="1"/>
</dbReference>
<dbReference type="AlphaFoldDB" id="S5YCN5"/>
<dbReference type="RefSeq" id="WP_020950841.1">
    <property type="nucleotide sequence ID" value="NC_022041.1"/>
</dbReference>
<name>S5YCN5_PARAH</name>
<protein>
    <submittedName>
        <fullName evidence="1">Methoxymalonyl-ACP biosynthesis protein</fullName>
    </submittedName>
</protein>
<dbReference type="PATRIC" id="fig|1367847.3.peg.2117"/>
<evidence type="ECO:0000313" key="1">
    <source>
        <dbReference type="EMBL" id="AGT09203.1"/>
    </source>
</evidence>
<dbReference type="KEGG" id="pami:JCM7686_2122"/>
<dbReference type="Proteomes" id="UP000015480">
    <property type="component" value="Chromosome"/>
</dbReference>
<dbReference type="NCBIfam" id="TIGR01686">
    <property type="entry name" value="FkbH"/>
    <property type="match status" value="1"/>
</dbReference>
<dbReference type="SUPFAM" id="SSF56784">
    <property type="entry name" value="HAD-like"/>
    <property type="match status" value="1"/>
</dbReference>
<sequence length="622" mass="67227">MNDIQPIATDGPVRPLSRLRQLGRAGIGPDLAPLRALLTQISDPLDLDAAGSLLAGEKLQHQLAAITGLREQRIAVLGSSTLNMVPNLLQAMLLREGILGRFLTSDFDQWRIEIMTGAPALAPFQPRLTLCLLDEEAVFSGVTVPHDVDALEARCAGFAAEVADWVRRCRALAGGRVVLATVPLSRRRAGHLLDYAGRARLSAAWARMNAALLDLAESAEGVSVLDAAILTESAGTCHAADRMRQAAGMAFAPEFLAAYAEEVTRIARADLGMARKALALDLDNTLWGGVVGDVGVGALALGRMWPGTPHHELQTLAKSYAAQGVILTVCSKNDDGVARGALTEHPEMVLGARDLSLITANWEPKAQNLKAQAKSLNIGTDAFVFMDDHPVERGAMREFLPEVQTIELADEPSGYASALAASGAFNLLRLTDEDRQRTALYRAQTDRAEAAVGISLEEYLRKLDSHLVLEPLGELNVTRITQLFGKTNQFNLTQKRYAESELRDGSRRSWGARLTDRFGDSGLIAAVTMIDHADGTSEIENVVLSCRAFSRGVEEAVMSLILNGARRRGRVAVTGRYVASAKNGRCATFYDEMGFRPAGEGWCHDLHEILPVPDQITATEEE</sequence>
<keyword evidence="2" id="KW-1185">Reference proteome</keyword>
<dbReference type="InterPro" id="IPR016181">
    <property type="entry name" value="Acyl_CoA_acyltransferase"/>
</dbReference>
<gene>
    <name evidence="1" type="ORF">JCM7686_2122</name>
</gene>
<accession>S5YCN5</accession>
<dbReference type="Gene3D" id="3.40.50.1110">
    <property type="entry name" value="SGNH hydrolase"/>
    <property type="match status" value="1"/>
</dbReference>
<dbReference type="EMBL" id="CP006650">
    <property type="protein sequence ID" value="AGT09203.1"/>
    <property type="molecule type" value="Genomic_DNA"/>
</dbReference>
<organism evidence="1 2">
    <name type="scientific">Paracoccus aminophilus JCM 7686</name>
    <dbReference type="NCBI Taxonomy" id="1367847"/>
    <lineage>
        <taxon>Bacteria</taxon>
        <taxon>Pseudomonadati</taxon>
        <taxon>Pseudomonadota</taxon>
        <taxon>Alphaproteobacteria</taxon>
        <taxon>Rhodobacterales</taxon>
        <taxon>Paracoccaceae</taxon>
        <taxon>Paracoccus</taxon>
    </lineage>
</organism>
<dbReference type="GO" id="GO:0016788">
    <property type="term" value="F:hydrolase activity, acting on ester bonds"/>
    <property type="evidence" value="ECO:0007669"/>
    <property type="project" value="UniProtKB-ARBA"/>
</dbReference>